<proteinExistence type="predicted"/>
<dbReference type="Proteomes" id="UP001301769">
    <property type="component" value="Unassembled WGS sequence"/>
</dbReference>
<organism evidence="1 2">
    <name type="scientific">Rhypophila decipiens</name>
    <dbReference type="NCBI Taxonomy" id="261697"/>
    <lineage>
        <taxon>Eukaryota</taxon>
        <taxon>Fungi</taxon>
        <taxon>Dikarya</taxon>
        <taxon>Ascomycota</taxon>
        <taxon>Pezizomycotina</taxon>
        <taxon>Sordariomycetes</taxon>
        <taxon>Sordariomycetidae</taxon>
        <taxon>Sordariales</taxon>
        <taxon>Naviculisporaceae</taxon>
        <taxon>Rhypophila</taxon>
    </lineage>
</organism>
<feature type="non-terminal residue" evidence="1">
    <location>
        <position position="56"/>
    </location>
</feature>
<protein>
    <submittedName>
        <fullName evidence="1">Uncharacterized protein</fullName>
    </submittedName>
</protein>
<evidence type="ECO:0000313" key="1">
    <source>
        <dbReference type="EMBL" id="KAK4207230.1"/>
    </source>
</evidence>
<reference evidence="1" key="2">
    <citation type="submission" date="2023-05" db="EMBL/GenBank/DDBJ databases">
        <authorList>
            <consortium name="Lawrence Berkeley National Laboratory"/>
            <person name="Steindorff A."/>
            <person name="Hensen N."/>
            <person name="Bonometti L."/>
            <person name="Westerberg I."/>
            <person name="Brannstrom I.O."/>
            <person name="Guillou S."/>
            <person name="Cros-Aarteil S."/>
            <person name="Calhoun S."/>
            <person name="Haridas S."/>
            <person name="Kuo A."/>
            <person name="Mondo S."/>
            <person name="Pangilinan J."/>
            <person name="Riley R."/>
            <person name="Labutti K."/>
            <person name="Andreopoulos B."/>
            <person name="Lipzen A."/>
            <person name="Chen C."/>
            <person name="Yanf M."/>
            <person name="Daum C."/>
            <person name="Ng V."/>
            <person name="Clum A."/>
            <person name="Ohm R."/>
            <person name="Martin F."/>
            <person name="Silar P."/>
            <person name="Natvig D."/>
            <person name="Lalanne C."/>
            <person name="Gautier V."/>
            <person name="Ament-Velasquez S.L."/>
            <person name="Kruys A."/>
            <person name="Hutchinson M.I."/>
            <person name="Powell A.J."/>
            <person name="Barry K."/>
            <person name="Miller A.N."/>
            <person name="Grigoriev I.V."/>
            <person name="Debuchy R."/>
            <person name="Gladieux P."/>
            <person name="Thoren M.H."/>
            <person name="Johannesson H."/>
        </authorList>
    </citation>
    <scope>NUCLEOTIDE SEQUENCE</scope>
    <source>
        <strain evidence="1">PSN293</strain>
    </source>
</reference>
<dbReference type="EMBL" id="MU858310">
    <property type="protein sequence ID" value="KAK4207230.1"/>
    <property type="molecule type" value="Genomic_DNA"/>
</dbReference>
<accession>A0AAN6XX79</accession>
<gene>
    <name evidence="1" type="ORF">QBC37DRAFT_241786</name>
</gene>
<dbReference type="AlphaFoldDB" id="A0AAN6XX79"/>
<evidence type="ECO:0000313" key="2">
    <source>
        <dbReference type="Proteomes" id="UP001301769"/>
    </source>
</evidence>
<sequence>VFWVHAGTQARVEEGFRTIADAVKLPGRNQHKADIPQLIHGWLSNERNARWVLILD</sequence>
<feature type="non-terminal residue" evidence="1">
    <location>
        <position position="1"/>
    </location>
</feature>
<reference evidence="1" key="1">
    <citation type="journal article" date="2023" name="Mol. Phylogenet. Evol.">
        <title>Genome-scale phylogeny and comparative genomics of the fungal order Sordariales.</title>
        <authorList>
            <person name="Hensen N."/>
            <person name="Bonometti L."/>
            <person name="Westerberg I."/>
            <person name="Brannstrom I.O."/>
            <person name="Guillou S."/>
            <person name="Cros-Aarteil S."/>
            <person name="Calhoun S."/>
            <person name="Haridas S."/>
            <person name="Kuo A."/>
            <person name="Mondo S."/>
            <person name="Pangilinan J."/>
            <person name="Riley R."/>
            <person name="LaButti K."/>
            <person name="Andreopoulos B."/>
            <person name="Lipzen A."/>
            <person name="Chen C."/>
            <person name="Yan M."/>
            <person name="Daum C."/>
            <person name="Ng V."/>
            <person name="Clum A."/>
            <person name="Steindorff A."/>
            <person name="Ohm R.A."/>
            <person name="Martin F."/>
            <person name="Silar P."/>
            <person name="Natvig D.O."/>
            <person name="Lalanne C."/>
            <person name="Gautier V."/>
            <person name="Ament-Velasquez S.L."/>
            <person name="Kruys A."/>
            <person name="Hutchinson M.I."/>
            <person name="Powell A.J."/>
            <person name="Barry K."/>
            <person name="Miller A.N."/>
            <person name="Grigoriev I.V."/>
            <person name="Debuchy R."/>
            <person name="Gladieux P."/>
            <person name="Hiltunen Thoren M."/>
            <person name="Johannesson H."/>
        </authorList>
    </citation>
    <scope>NUCLEOTIDE SEQUENCE</scope>
    <source>
        <strain evidence="1">PSN293</strain>
    </source>
</reference>
<name>A0AAN6XX79_9PEZI</name>
<comment type="caution">
    <text evidence="1">The sequence shown here is derived from an EMBL/GenBank/DDBJ whole genome shotgun (WGS) entry which is preliminary data.</text>
</comment>
<keyword evidence="2" id="KW-1185">Reference proteome</keyword>